<dbReference type="GO" id="GO:0005634">
    <property type="term" value="C:nucleus"/>
    <property type="evidence" value="ECO:0007669"/>
    <property type="project" value="UniProtKB-SubCell"/>
</dbReference>
<evidence type="ECO:0000256" key="1">
    <source>
        <dbReference type="ARBA" id="ARBA00023125"/>
    </source>
</evidence>
<feature type="domain" description="Fork-head" evidence="5">
    <location>
        <begin position="138"/>
        <end position="230"/>
    </location>
</feature>
<dbReference type="InterPro" id="IPR030456">
    <property type="entry name" value="TF_fork_head_CS_2"/>
</dbReference>
<evidence type="ECO:0000256" key="3">
    <source>
        <dbReference type="PROSITE-ProRule" id="PRU00089"/>
    </source>
</evidence>
<dbReference type="Pfam" id="PF00250">
    <property type="entry name" value="Forkhead"/>
    <property type="match status" value="1"/>
</dbReference>
<dbReference type="InterPro" id="IPR047519">
    <property type="entry name" value="FH_FOXQ2-like"/>
</dbReference>
<evidence type="ECO:0000256" key="4">
    <source>
        <dbReference type="SAM" id="MobiDB-lite"/>
    </source>
</evidence>
<feature type="compositionally biased region" description="Acidic residues" evidence="4">
    <location>
        <begin position="243"/>
        <end position="252"/>
    </location>
</feature>
<dbReference type="PANTHER" id="PTHR11829:SF343">
    <property type="entry name" value="FORK-HEAD DOMAIN-CONTAINING PROTEIN"/>
    <property type="match status" value="1"/>
</dbReference>
<dbReference type="CDD" id="cd20035">
    <property type="entry name" value="FH_FOXQ2-like"/>
    <property type="match status" value="1"/>
</dbReference>
<name>A0A9Q0RMU9_BLOTA</name>
<feature type="compositionally biased region" description="Basic and acidic residues" evidence="4">
    <location>
        <begin position="374"/>
        <end position="388"/>
    </location>
</feature>
<dbReference type="GO" id="GO:0000981">
    <property type="term" value="F:DNA-binding transcription factor activity, RNA polymerase II-specific"/>
    <property type="evidence" value="ECO:0007669"/>
    <property type="project" value="TreeGrafter"/>
</dbReference>
<dbReference type="GO" id="GO:0030154">
    <property type="term" value="P:cell differentiation"/>
    <property type="evidence" value="ECO:0007669"/>
    <property type="project" value="TreeGrafter"/>
</dbReference>
<comment type="caution">
    <text evidence="6">The sequence shown here is derived from an EMBL/GenBank/DDBJ whole genome shotgun (WGS) entry which is preliminary data.</text>
</comment>
<evidence type="ECO:0000256" key="2">
    <source>
        <dbReference type="ARBA" id="ARBA00023242"/>
    </source>
</evidence>
<dbReference type="Gene3D" id="1.10.10.10">
    <property type="entry name" value="Winged helix-like DNA-binding domain superfamily/Winged helix DNA-binding domain"/>
    <property type="match status" value="1"/>
</dbReference>
<dbReference type="SMART" id="SM00339">
    <property type="entry name" value="FH"/>
    <property type="match status" value="1"/>
</dbReference>
<dbReference type="InterPro" id="IPR001766">
    <property type="entry name" value="Fork_head_dom"/>
</dbReference>
<keyword evidence="7" id="KW-1185">Reference proteome</keyword>
<dbReference type="InterPro" id="IPR036388">
    <property type="entry name" value="WH-like_DNA-bd_sf"/>
</dbReference>
<evidence type="ECO:0000259" key="5">
    <source>
        <dbReference type="PROSITE" id="PS50039"/>
    </source>
</evidence>
<dbReference type="PRINTS" id="PR00053">
    <property type="entry name" value="FORKHEAD"/>
</dbReference>
<feature type="region of interest" description="Disordered" evidence="4">
    <location>
        <begin position="232"/>
        <end position="260"/>
    </location>
</feature>
<dbReference type="GO" id="GO:0009653">
    <property type="term" value="P:anatomical structure morphogenesis"/>
    <property type="evidence" value="ECO:0007669"/>
    <property type="project" value="TreeGrafter"/>
</dbReference>
<dbReference type="EMBL" id="JAPWDV010000002">
    <property type="protein sequence ID" value="KAJ6220086.1"/>
    <property type="molecule type" value="Genomic_DNA"/>
</dbReference>
<dbReference type="SUPFAM" id="SSF46785">
    <property type="entry name" value="Winged helix' DNA-binding domain"/>
    <property type="match status" value="1"/>
</dbReference>
<feature type="DNA-binding region" description="Fork-head" evidence="3">
    <location>
        <begin position="138"/>
        <end position="230"/>
    </location>
</feature>
<dbReference type="FunFam" id="1.10.10.10:FF:000352">
    <property type="entry name" value="Forkhead box Q2"/>
    <property type="match status" value="1"/>
</dbReference>
<gene>
    <name evidence="6" type="ORF">RDWZM_005898</name>
</gene>
<dbReference type="Proteomes" id="UP001142055">
    <property type="component" value="Chromosome 2"/>
</dbReference>
<dbReference type="GO" id="GO:0000978">
    <property type="term" value="F:RNA polymerase II cis-regulatory region sequence-specific DNA binding"/>
    <property type="evidence" value="ECO:0007669"/>
    <property type="project" value="TreeGrafter"/>
</dbReference>
<keyword evidence="1 3" id="KW-0238">DNA-binding</keyword>
<dbReference type="InterPro" id="IPR036390">
    <property type="entry name" value="WH_DNA-bd_sf"/>
</dbReference>
<sequence>MNDSNAHNLAAHLLKNNCSIRSQSTTPEMLSQHLLCMNNLFGTMTNQSVQQSTTPPNMSPFTKEQLAEYQLAKMRYNQETLGTGPFYNSNFPYNYPSYTMNVPKSSSPITGNYGNGGGGGGRSVEPSRYSRFLHEDPKPQHSYIGLIAIAILSMPDQKMVLSDIYQYILDNYPYFRNRGPGWRNSIRHNLSLNDCFVKAGRSANGKGHYWAIHPANLDDFKKGDFRRRKAQRKVRRHMGLSVPDDDDDDDESPIPSPNPAAVMVDKSTVGPIAAGLLGPNPFLTAMSNPLFGVTNPCFSPQAAFNFFNTLRFATLPPPASFNAATATANFNETLYRQLINLNIKQDLQTNSKQTNNNNTNRNQFSIESLLSMESRSHNDSDVDSESDKNTTQMNMDEDRSDCSGECMPTQTDLLLLQTDGTKSQPVNLKIN</sequence>
<organism evidence="6 7">
    <name type="scientific">Blomia tropicalis</name>
    <name type="common">Mite</name>
    <dbReference type="NCBI Taxonomy" id="40697"/>
    <lineage>
        <taxon>Eukaryota</taxon>
        <taxon>Metazoa</taxon>
        <taxon>Ecdysozoa</taxon>
        <taxon>Arthropoda</taxon>
        <taxon>Chelicerata</taxon>
        <taxon>Arachnida</taxon>
        <taxon>Acari</taxon>
        <taxon>Acariformes</taxon>
        <taxon>Sarcoptiformes</taxon>
        <taxon>Astigmata</taxon>
        <taxon>Glycyphagoidea</taxon>
        <taxon>Echimyopodidae</taxon>
        <taxon>Blomia</taxon>
    </lineage>
</organism>
<dbReference type="InterPro" id="IPR050211">
    <property type="entry name" value="FOX_domain-containing"/>
</dbReference>
<dbReference type="PROSITE" id="PS50039">
    <property type="entry name" value="FORK_HEAD_3"/>
    <property type="match status" value="1"/>
</dbReference>
<dbReference type="PROSITE" id="PS00658">
    <property type="entry name" value="FORK_HEAD_2"/>
    <property type="match status" value="1"/>
</dbReference>
<protein>
    <recommendedName>
        <fullName evidence="5">Fork-head domain-containing protein</fullName>
    </recommendedName>
</protein>
<dbReference type="AlphaFoldDB" id="A0A9Q0RMU9"/>
<comment type="subcellular location">
    <subcellularLocation>
        <location evidence="3">Nucleus</location>
    </subcellularLocation>
</comment>
<accession>A0A9Q0RMU9</accession>
<feature type="region of interest" description="Disordered" evidence="4">
    <location>
        <begin position="373"/>
        <end position="405"/>
    </location>
</feature>
<dbReference type="InterPro" id="IPR018122">
    <property type="entry name" value="TF_fork_head_CS_1"/>
</dbReference>
<proteinExistence type="predicted"/>
<keyword evidence="2 3" id="KW-0539">Nucleus</keyword>
<reference evidence="6" key="1">
    <citation type="submission" date="2022-12" db="EMBL/GenBank/DDBJ databases">
        <title>Genome assemblies of Blomia tropicalis.</title>
        <authorList>
            <person name="Cui Y."/>
        </authorList>
    </citation>
    <scope>NUCLEOTIDE SEQUENCE</scope>
    <source>
        <tissue evidence="6">Adult mites</tissue>
    </source>
</reference>
<dbReference type="PROSITE" id="PS00657">
    <property type="entry name" value="FORK_HEAD_1"/>
    <property type="match status" value="1"/>
</dbReference>
<evidence type="ECO:0000313" key="7">
    <source>
        <dbReference type="Proteomes" id="UP001142055"/>
    </source>
</evidence>
<evidence type="ECO:0000313" key="6">
    <source>
        <dbReference type="EMBL" id="KAJ6220086.1"/>
    </source>
</evidence>
<dbReference type="PANTHER" id="PTHR11829">
    <property type="entry name" value="FORKHEAD BOX PROTEIN"/>
    <property type="match status" value="1"/>
</dbReference>